<dbReference type="Proteomes" id="UP000648535">
    <property type="component" value="Unassembled WGS sequence"/>
</dbReference>
<dbReference type="SUPFAM" id="SSF53850">
    <property type="entry name" value="Periplasmic binding protein-like II"/>
    <property type="match status" value="1"/>
</dbReference>
<organism evidence="4 6">
    <name type="scientific">Curtobacterium luteum</name>
    <dbReference type="NCBI Taxonomy" id="33881"/>
    <lineage>
        <taxon>Bacteria</taxon>
        <taxon>Bacillati</taxon>
        <taxon>Actinomycetota</taxon>
        <taxon>Actinomycetes</taxon>
        <taxon>Micrococcales</taxon>
        <taxon>Microbacteriaceae</taxon>
        <taxon>Curtobacterium</taxon>
    </lineage>
</organism>
<dbReference type="EMBL" id="BMOI01000016">
    <property type="protein sequence ID" value="GGL10526.1"/>
    <property type="molecule type" value="Genomic_DNA"/>
</dbReference>
<feature type="chain" id="PRO_5034809811" description="Bacterial Ig-like domain-containing protein" evidence="2">
    <location>
        <begin position="30"/>
        <end position="716"/>
    </location>
</feature>
<feature type="signal peptide" evidence="2">
    <location>
        <begin position="1"/>
        <end position="29"/>
    </location>
</feature>
<keyword evidence="2" id="KW-0732">Signal</keyword>
<dbReference type="Gene3D" id="2.60.40.10">
    <property type="entry name" value="Immunoglobulins"/>
    <property type="match status" value="2"/>
</dbReference>
<evidence type="ECO:0000313" key="7">
    <source>
        <dbReference type="Proteomes" id="UP000746584"/>
    </source>
</evidence>
<reference evidence="5 7" key="3">
    <citation type="submission" date="2021-01" db="EMBL/GenBank/DDBJ databases">
        <title>Sequencing the genomes of 1000 actinobacteria strains.</title>
        <authorList>
            <person name="Klenk H.-P."/>
        </authorList>
    </citation>
    <scope>NUCLEOTIDE SEQUENCE [LARGE SCALE GENOMIC DNA]</scope>
    <source>
        <strain evidence="5 7">DSM 20542</strain>
    </source>
</reference>
<evidence type="ECO:0000259" key="3">
    <source>
        <dbReference type="Pfam" id="PF16640"/>
    </source>
</evidence>
<proteinExistence type="predicted"/>
<gene>
    <name evidence="4" type="ORF">GCM10009769_30780</name>
    <name evidence="5" type="ORF">JOE58_001927</name>
</gene>
<dbReference type="RefSeq" id="WP_175327562.1">
    <property type="nucleotide sequence ID" value="NZ_BMOI01000016.1"/>
</dbReference>
<protein>
    <recommendedName>
        <fullName evidence="3">Bacterial Ig-like domain-containing protein</fullName>
    </recommendedName>
</protein>
<dbReference type="InterPro" id="IPR032109">
    <property type="entry name" value="Big_3_5"/>
</dbReference>
<evidence type="ECO:0000256" key="2">
    <source>
        <dbReference type="SAM" id="SignalP"/>
    </source>
</evidence>
<dbReference type="InterPro" id="IPR013783">
    <property type="entry name" value="Ig-like_fold"/>
</dbReference>
<evidence type="ECO:0000256" key="1">
    <source>
        <dbReference type="SAM" id="MobiDB-lite"/>
    </source>
</evidence>
<evidence type="ECO:0000313" key="6">
    <source>
        <dbReference type="Proteomes" id="UP000648535"/>
    </source>
</evidence>
<reference evidence="4" key="1">
    <citation type="journal article" date="2014" name="Int. J. Syst. Evol. Microbiol.">
        <title>Complete genome sequence of Corynebacterium casei LMG S-19264T (=DSM 44701T), isolated from a smear-ripened cheese.</title>
        <authorList>
            <consortium name="US DOE Joint Genome Institute (JGI-PGF)"/>
            <person name="Walter F."/>
            <person name="Albersmeier A."/>
            <person name="Kalinowski J."/>
            <person name="Ruckert C."/>
        </authorList>
    </citation>
    <scope>NUCLEOTIDE SEQUENCE</scope>
    <source>
        <strain evidence="4">JCM 1480</strain>
    </source>
</reference>
<dbReference type="Proteomes" id="UP000746584">
    <property type="component" value="Unassembled WGS sequence"/>
</dbReference>
<feature type="region of interest" description="Disordered" evidence="1">
    <location>
        <begin position="683"/>
        <end position="716"/>
    </location>
</feature>
<reference evidence="4" key="2">
    <citation type="submission" date="2020-09" db="EMBL/GenBank/DDBJ databases">
        <authorList>
            <person name="Sun Q."/>
            <person name="Ohkuma M."/>
        </authorList>
    </citation>
    <scope>NUCLEOTIDE SEQUENCE</scope>
    <source>
        <strain evidence="4">JCM 1480</strain>
    </source>
</reference>
<dbReference type="GO" id="GO:0005975">
    <property type="term" value="P:carbohydrate metabolic process"/>
    <property type="evidence" value="ECO:0007669"/>
    <property type="project" value="UniProtKB-ARBA"/>
</dbReference>
<dbReference type="AlphaFoldDB" id="A0A8H9L1G4"/>
<dbReference type="Pfam" id="PF16640">
    <property type="entry name" value="Big_3_5"/>
    <property type="match status" value="1"/>
</dbReference>
<feature type="domain" description="Bacterial Ig-like" evidence="3">
    <location>
        <begin position="605"/>
        <end position="685"/>
    </location>
</feature>
<accession>A0A8H9L1G4</accession>
<comment type="caution">
    <text evidence="4">The sequence shown here is derived from an EMBL/GenBank/DDBJ whole genome shotgun (WGS) entry which is preliminary data.</text>
</comment>
<dbReference type="EMBL" id="JAFBCG010000001">
    <property type="protein sequence ID" value="MBM7802676.1"/>
    <property type="molecule type" value="Genomic_DNA"/>
</dbReference>
<evidence type="ECO:0000313" key="5">
    <source>
        <dbReference type="EMBL" id="MBM7802676.1"/>
    </source>
</evidence>
<name>A0A8H9L1G4_9MICO</name>
<evidence type="ECO:0000313" key="4">
    <source>
        <dbReference type="EMBL" id="GGL10526.1"/>
    </source>
</evidence>
<feature type="compositionally biased region" description="Pro residues" evidence="1">
    <location>
        <begin position="687"/>
        <end position="709"/>
    </location>
</feature>
<keyword evidence="7" id="KW-1185">Reference proteome</keyword>
<sequence>MKVNTFCKVGVTLGASALLVGALSVPAHADPAGNAFGTLVGLGSDTTQDVMNGVASAVGGNQIASYDATNAGPTVVTRSGGKAIPRVSGSGAGRDELLVSIGAIANKSGVALADGSSTTIDDSVVGQLDFARSSGGPASKDLSADGVLAYVPFARDAVDVAYAPGSALAKVPFFIGDGTQAKNAPTLWNVYRGDVTHAYFNADGTYNSVGSDATGPDGTTAYQLQPLLPKFGSGTRSYFLGQLGLTDASGFTSTNPFVSDTDGGKPIEEHDGTAIVDQTTQSTLAIAPFSVSQWVAQANGVGTVTDRRHGVQLAALSKADGAQTAATTGSGTAYATNPAYAGFVRDVYNIVPSRLADNPSSAIAKTFVGKDSLVCKQTATIAAYGFLPEPATSAATTCGYAQLRAYAPSLSTTTLSVPATATAGKPVDATASVESFGTGGGSVRFLTGSTVVGTGTIAKGAKSVTAPVTLPVGTSSVTAQFIPALAGVASSTSGASNVAVSAATTVAVSVPKLTVGTTAKATVTIGNGDAAGGTVTLKNGTETVGTAKVAAGRTSATISFVPKHASYKFVASYVPASTGGSTVSSSAVSATVAKGAPTVKAGSVKSVSAKSHAKFSVSVSGAGATPTGKVTVKEGSKTLTTVTLTKGKATVTLPRLSAGTHKLTVSYSGDSLWKAGSTSATAKITPLVPPRPAGPHGPAGPPRTRAPPRTPRRTDR</sequence>